<evidence type="ECO:0000256" key="5">
    <source>
        <dbReference type="ARBA" id="ARBA00023098"/>
    </source>
</evidence>
<dbReference type="InterPro" id="IPR007000">
    <property type="entry name" value="PLipase_B-like"/>
</dbReference>
<comment type="caution">
    <text evidence="8">The sequence shown here is derived from an EMBL/GenBank/DDBJ whole genome shotgun (WGS) entry which is preliminary data.</text>
</comment>
<evidence type="ECO:0000313" key="8">
    <source>
        <dbReference type="EMBL" id="KAK3280585.1"/>
    </source>
</evidence>
<evidence type="ECO:0000256" key="1">
    <source>
        <dbReference type="ARBA" id="ARBA00007835"/>
    </source>
</evidence>
<keyword evidence="2" id="KW-0732">Signal</keyword>
<evidence type="ECO:0000313" key="9">
    <source>
        <dbReference type="Proteomes" id="UP001190700"/>
    </source>
</evidence>
<protein>
    <recommendedName>
        <fullName evidence="7">Phospholipase B-like</fullName>
        <ecNumber evidence="7">3.1.1.-</ecNumber>
    </recommendedName>
</protein>
<comment type="function">
    <text evidence="7">Putative phospholipase.</text>
</comment>
<dbReference type="GO" id="GO:0004620">
    <property type="term" value="F:phospholipase activity"/>
    <property type="evidence" value="ECO:0007669"/>
    <property type="project" value="InterPro"/>
</dbReference>
<dbReference type="GO" id="GO:0009395">
    <property type="term" value="P:phospholipid catabolic process"/>
    <property type="evidence" value="ECO:0007669"/>
    <property type="project" value="TreeGrafter"/>
</dbReference>
<dbReference type="PANTHER" id="PTHR12370">
    <property type="entry name" value="PHOSPHOLIPASE B-RELATED"/>
    <property type="match status" value="1"/>
</dbReference>
<dbReference type="PANTHER" id="PTHR12370:SF3">
    <property type="entry name" value="PHOSPHOLIPASE B-LIKE 2-RELATED"/>
    <property type="match status" value="1"/>
</dbReference>
<comment type="similarity">
    <text evidence="1 7">Belongs to the phospholipase B-like family.</text>
</comment>
<organism evidence="8 9">
    <name type="scientific">Cymbomonas tetramitiformis</name>
    <dbReference type="NCBI Taxonomy" id="36881"/>
    <lineage>
        <taxon>Eukaryota</taxon>
        <taxon>Viridiplantae</taxon>
        <taxon>Chlorophyta</taxon>
        <taxon>Pyramimonadophyceae</taxon>
        <taxon>Pyramimonadales</taxon>
        <taxon>Pyramimonadaceae</taxon>
        <taxon>Cymbomonas</taxon>
    </lineage>
</organism>
<evidence type="ECO:0000256" key="6">
    <source>
        <dbReference type="ARBA" id="ARBA00023180"/>
    </source>
</evidence>
<sequence length="623" mass="69933">MLACFVSLHAQPTPAQFVQEALRYNTSAHSQETVKVSASAYRTRDGMLLIKQGLNSSSLAFGVYDETNVAVSGWATLNLQIGDSIKSAEADFLEERFFALGYLEGFLTCQRIFEYYQNFYQSSFDGAPSAELDSFMRENLAWVKQMSLENKATSDYWAATYNLLRQFEGLVGGYNAAIAKSKAHHFSSKKPSSSQETPLPVCRGAPLTEMQFFYLNADGDLFDLVTKFGQPSRTSTFNRSTGANGTNQKLLRPTQLRYSRHTDSLRKSENASSNEAAIHPTLRCSSLIRITEDDVLFSHATWDTYATMAPRIYKTYQVGLLRDGGFIKHAVTFSSSPGFLASIDDWYIIKYSSDLVVIETTNDVYDHSIYDALTPKSVLCWLRSVVANQLATTAKEWTSLFSRHASGTYTNQWMIIDLNVFSHRSGPASPTTSLFWVLEEMPGLIVAQDQTEHLKKHGYWASYNVPFFNRIYEYSGTAQMFQKFGDEYSHENCPRARMFRELWKNASSLTGMQRAINYNKWQTDPLSLGQAKNAIAARYDLDVASPEAVGALDGKVGSFKSVKGDVDHLDTKLGTTYARVGATHDDQPIFCWKDPFLATPHIGHPSCFNFSWQALSPQELLNV</sequence>
<dbReference type="Proteomes" id="UP001190700">
    <property type="component" value="Unassembled WGS sequence"/>
</dbReference>
<evidence type="ECO:0000256" key="4">
    <source>
        <dbReference type="ARBA" id="ARBA00022963"/>
    </source>
</evidence>
<keyword evidence="9" id="KW-1185">Reference proteome</keyword>
<evidence type="ECO:0000256" key="3">
    <source>
        <dbReference type="ARBA" id="ARBA00022801"/>
    </source>
</evidence>
<keyword evidence="5 7" id="KW-0443">Lipid metabolism</keyword>
<dbReference type="GO" id="GO:0005576">
    <property type="term" value="C:extracellular region"/>
    <property type="evidence" value="ECO:0007669"/>
    <property type="project" value="TreeGrafter"/>
</dbReference>
<evidence type="ECO:0000256" key="7">
    <source>
        <dbReference type="RuleBase" id="RU364138"/>
    </source>
</evidence>
<keyword evidence="3 7" id="KW-0378">Hydrolase</keyword>
<gene>
    <name evidence="8" type="ORF">CYMTET_11576</name>
</gene>
<accession>A0AAE0GLT0</accession>
<dbReference type="EMBL" id="LGRX02004338">
    <property type="protein sequence ID" value="KAK3280585.1"/>
    <property type="molecule type" value="Genomic_DNA"/>
</dbReference>
<dbReference type="Gene3D" id="3.60.60.30">
    <property type="match status" value="1"/>
</dbReference>
<dbReference type="Pfam" id="PF04916">
    <property type="entry name" value="Phospholip_B"/>
    <property type="match status" value="2"/>
</dbReference>
<reference evidence="8 9" key="1">
    <citation type="journal article" date="2015" name="Genome Biol. Evol.">
        <title>Comparative Genomics of a Bacterivorous Green Alga Reveals Evolutionary Causalities and Consequences of Phago-Mixotrophic Mode of Nutrition.</title>
        <authorList>
            <person name="Burns J.A."/>
            <person name="Paasch A."/>
            <person name="Narechania A."/>
            <person name="Kim E."/>
        </authorList>
    </citation>
    <scope>NUCLEOTIDE SEQUENCE [LARGE SCALE GENOMIC DNA]</scope>
    <source>
        <strain evidence="8 9">PLY_AMNH</strain>
    </source>
</reference>
<dbReference type="AlphaFoldDB" id="A0AAE0GLT0"/>
<name>A0AAE0GLT0_9CHLO</name>
<evidence type="ECO:0000256" key="2">
    <source>
        <dbReference type="ARBA" id="ARBA00022729"/>
    </source>
</evidence>
<keyword evidence="4 7" id="KW-0442">Lipid degradation</keyword>
<dbReference type="EC" id="3.1.1.-" evidence="7"/>
<keyword evidence="6" id="KW-0325">Glycoprotein</keyword>
<proteinExistence type="inferred from homology"/>